<dbReference type="Proteomes" id="UP001178888">
    <property type="component" value="Unassembled WGS sequence"/>
</dbReference>
<dbReference type="RefSeq" id="WP_165976157.1">
    <property type="nucleotide sequence ID" value="NZ_JAVGVR010000001.1"/>
</dbReference>
<evidence type="ECO:0000256" key="1">
    <source>
        <dbReference type="SAM" id="MobiDB-lite"/>
    </source>
</evidence>
<evidence type="ECO:0008006" key="4">
    <source>
        <dbReference type="Google" id="ProtNLM"/>
    </source>
</evidence>
<proteinExistence type="predicted"/>
<accession>A0AA90R561</accession>
<dbReference type="EMBL" id="JAVGVR010000001">
    <property type="protein sequence ID" value="MDQ6595251.1"/>
    <property type="molecule type" value="Genomic_DNA"/>
</dbReference>
<reference evidence="2" key="1">
    <citation type="submission" date="2023-08" db="EMBL/GenBank/DDBJ databases">
        <title>Nitrogen cycling bacteria in agricultural field soils.</title>
        <authorList>
            <person name="Jang J."/>
        </authorList>
    </citation>
    <scope>NUCLEOTIDE SEQUENCE</scope>
    <source>
        <strain evidence="2">PS3-36</strain>
    </source>
</reference>
<evidence type="ECO:0000313" key="3">
    <source>
        <dbReference type="Proteomes" id="UP001178888"/>
    </source>
</evidence>
<evidence type="ECO:0000313" key="2">
    <source>
        <dbReference type="EMBL" id="MDQ6595251.1"/>
    </source>
</evidence>
<keyword evidence="3" id="KW-1185">Reference proteome</keyword>
<organism evidence="2 3">
    <name type="scientific">Bacillus salipaludis</name>
    <dbReference type="NCBI Taxonomy" id="2547811"/>
    <lineage>
        <taxon>Bacteria</taxon>
        <taxon>Bacillati</taxon>
        <taxon>Bacillota</taxon>
        <taxon>Bacilli</taxon>
        <taxon>Bacillales</taxon>
        <taxon>Bacillaceae</taxon>
        <taxon>Bacillus</taxon>
    </lineage>
</organism>
<sequence length="52" mass="5666">MTKKYNKGSGNQNSPQDGHAEAEFASEFVSGDNSKGNKKNVKSQQSKTNPHQ</sequence>
<feature type="region of interest" description="Disordered" evidence="1">
    <location>
        <begin position="1"/>
        <end position="52"/>
    </location>
</feature>
<dbReference type="AlphaFoldDB" id="A0AA90R561"/>
<feature type="compositionally biased region" description="Polar residues" evidence="1">
    <location>
        <begin position="42"/>
        <end position="52"/>
    </location>
</feature>
<name>A0AA90R561_9BACI</name>
<protein>
    <recommendedName>
        <fullName evidence="4">Imidazoleglycerol-phosphate dehydratase</fullName>
    </recommendedName>
</protein>
<comment type="caution">
    <text evidence="2">The sequence shown here is derived from an EMBL/GenBank/DDBJ whole genome shotgun (WGS) entry which is preliminary data.</text>
</comment>
<gene>
    <name evidence="2" type="ORF">RCG21_02060</name>
</gene>